<evidence type="ECO:0000313" key="2">
    <source>
        <dbReference type="EMBL" id="EFO24019.1"/>
    </source>
</evidence>
<dbReference type="InterPro" id="IPR016197">
    <property type="entry name" value="Chromo-like_dom_sf"/>
</dbReference>
<feature type="region of interest" description="Disordered" evidence="1">
    <location>
        <begin position="140"/>
        <end position="170"/>
    </location>
</feature>
<dbReference type="SUPFAM" id="SSF54160">
    <property type="entry name" value="Chromo domain-like"/>
    <property type="match status" value="1"/>
</dbReference>
<accession>A0A1I7VXP5</accession>
<dbReference type="OMA" id="WCMQYED"/>
<gene>
    <name evidence="2 4" type="ORF">LOAG_04460</name>
</gene>
<name>A0A1I7VXP5_LOALO</name>
<feature type="compositionally biased region" description="Low complexity" evidence="1">
    <location>
        <begin position="140"/>
        <end position="156"/>
    </location>
</feature>
<dbReference type="CDD" id="cd00024">
    <property type="entry name" value="CD_CSD"/>
    <property type="match status" value="1"/>
</dbReference>
<dbReference type="CTD" id="9941869"/>
<keyword evidence="3" id="KW-1185">Reference proteome</keyword>
<proteinExistence type="predicted"/>
<organism evidence="3 4">
    <name type="scientific">Loa loa</name>
    <name type="common">Eye worm</name>
    <name type="synonym">Filaria loa</name>
    <dbReference type="NCBI Taxonomy" id="7209"/>
    <lineage>
        <taxon>Eukaryota</taxon>
        <taxon>Metazoa</taxon>
        <taxon>Ecdysozoa</taxon>
        <taxon>Nematoda</taxon>
        <taxon>Chromadorea</taxon>
        <taxon>Rhabditida</taxon>
        <taxon>Spirurina</taxon>
        <taxon>Spiruromorpha</taxon>
        <taxon>Filarioidea</taxon>
        <taxon>Onchocercidae</taxon>
        <taxon>Loa</taxon>
    </lineage>
</organism>
<dbReference type="OrthoDB" id="433924at2759"/>
<evidence type="ECO:0000256" key="1">
    <source>
        <dbReference type="SAM" id="MobiDB-lite"/>
    </source>
</evidence>
<protein>
    <submittedName>
        <fullName evidence="4">Agenet domain-containing protein</fullName>
    </submittedName>
</protein>
<dbReference type="WBParaSite" id="EN70_7363">
    <property type="protein sequence ID" value="EN70_7363"/>
    <property type="gene ID" value="EN70_7363"/>
</dbReference>
<sequence>MEKQEAKKGPWFPRLSDLNVDAKMFRSKRSKLVWWDGLVGLRFLRGTVEIFTCDLYMENAVCIRSDTKSASDSVGMEWAQGVDSSWYRVERILSEKYERRGARLEKLYEILWAPTWEPAKRISAQVPLIVEAYEKEKQKSFSNGESSETNTESFETAAKPSAQGSKRTRNSKKIKIIGMVSDNGRNVENSTLLVENEHSGEQWCMQYEDIKRDYSIELIEFFEGCVSGFTK</sequence>
<accession>A0A1S0U3R7</accession>
<evidence type="ECO:0000313" key="4">
    <source>
        <dbReference type="WBParaSite" id="EN70_7363"/>
    </source>
</evidence>
<evidence type="ECO:0000313" key="3">
    <source>
        <dbReference type="Proteomes" id="UP000095285"/>
    </source>
</evidence>
<dbReference type="Proteomes" id="UP000095285">
    <property type="component" value="Unassembled WGS sequence"/>
</dbReference>
<dbReference type="RefSeq" id="XP_003140047.1">
    <property type="nucleotide sequence ID" value="XM_003139999.1"/>
</dbReference>
<dbReference type="GeneID" id="9941869"/>
<reference evidence="4" key="2">
    <citation type="submission" date="2016-11" db="UniProtKB">
        <authorList>
            <consortium name="WormBaseParasite"/>
        </authorList>
    </citation>
    <scope>IDENTIFICATION</scope>
</reference>
<dbReference type="KEGG" id="loa:LOAG_04460"/>
<dbReference type="AlphaFoldDB" id="A0A1I7VXP5"/>
<reference evidence="2 3" key="1">
    <citation type="submission" date="2012-04" db="EMBL/GenBank/DDBJ databases">
        <title>The Genome Sequence of Loa loa.</title>
        <authorList>
            <consortium name="The Broad Institute Genome Sequencing Platform"/>
            <consortium name="Broad Institute Genome Sequencing Center for Infectious Disease"/>
            <person name="Nutman T.B."/>
            <person name="Fink D.L."/>
            <person name="Russ C."/>
            <person name="Young S."/>
            <person name="Zeng Q."/>
            <person name="Gargeya S."/>
            <person name="Alvarado L."/>
            <person name="Berlin A."/>
            <person name="Chapman S.B."/>
            <person name="Chen Z."/>
            <person name="Freedman E."/>
            <person name="Gellesch M."/>
            <person name="Goldberg J."/>
            <person name="Griggs A."/>
            <person name="Gujja S."/>
            <person name="Heilman E.R."/>
            <person name="Heiman D."/>
            <person name="Howarth C."/>
            <person name="Mehta T."/>
            <person name="Neiman D."/>
            <person name="Pearson M."/>
            <person name="Roberts A."/>
            <person name="Saif S."/>
            <person name="Shea T."/>
            <person name="Shenoy N."/>
            <person name="Sisk P."/>
            <person name="Stolte C."/>
            <person name="Sykes S."/>
            <person name="White J."/>
            <person name="Yandava C."/>
            <person name="Haas B."/>
            <person name="Henn M.R."/>
            <person name="Nusbaum C."/>
            <person name="Birren B."/>
        </authorList>
    </citation>
    <scope>NUCLEOTIDE SEQUENCE [LARGE SCALE GENOMIC DNA]</scope>
</reference>
<dbReference type="EMBL" id="JH712068">
    <property type="protein sequence ID" value="EFO24019.1"/>
    <property type="molecule type" value="Genomic_DNA"/>
</dbReference>